<reference evidence="2 5" key="2">
    <citation type="submission" date="2018-07" db="EMBL/GenBank/DDBJ databases">
        <title>The molecular basis for the intramolecular migration of carboxyl group in the catabolism of para-hydroxybenzoate via gentisate.</title>
        <authorList>
            <person name="Zhao H."/>
            <person name="Xu Y."/>
            <person name="Lin S."/>
            <person name="Spain J.C."/>
            <person name="Zhou N.-Y."/>
        </authorList>
    </citation>
    <scope>NUCLEOTIDE SEQUENCE [LARGE SCALE GENOMIC DNA]</scope>
    <source>
        <strain evidence="2 5">PHB-7a</strain>
    </source>
</reference>
<proteinExistence type="predicted"/>
<reference evidence="3 4" key="1">
    <citation type="submission" date="2017-09" db="EMBL/GenBank/DDBJ databases">
        <title>Large-scale bioinformatics analysis of Bacillus genomes uncovers conserved roles of natural products in bacterial physiology.</title>
        <authorList>
            <consortium name="Agbiome Team Llc"/>
            <person name="Bleich R.M."/>
            <person name="Kirk G.J."/>
            <person name="Santa Maria K.C."/>
            <person name="Allen S.E."/>
            <person name="Farag S."/>
            <person name="Shank E.A."/>
            <person name="Bowers A."/>
        </authorList>
    </citation>
    <scope>NUCLEOTIDE SEQUENCE [LARGE SCALE GENOMIC DNA]</scope>
    <source>
        <strain evidence="3 4">AFS003229</strain>
    </source>
</reference>
<evidence type="ECO:0000313" key="5">
    <source>
        <dbReference type="Proteomes" id="UP000260457"/>
    </source>
</evidence>
<evidence type="ECO:0000313" key="2">
    <source>
        <dbReference type="EMBL" id="AXN38661.1"/>
    </source>
</evidence>
<dbReference type="EMBL" id="NUEQ01000034">
    <property type="protein sequence ID" value="PEJ30337.1"/>
    <property type="molecule type" value="Genomic_DNA"/>
</dbReference>
<dbReference type="Proteomes" id="UP000260457">
    <property type="component" value="Chromosome"/>
</dbReference>
<keyword evidence="1" id="KW-1133">Transmembrane helix</keyword>
<dbReference type="Pfam" id="PF06103">
    <property type="entry name" value="DUF948"/>
    <property type="match status" value="1"/>
</dbReference>
<protein>
    <submittedName>
        <fullName evidence="3">DUF948 domain-containing protein</fullName>
    </submittedName>
</protein>
<accession>A0AAX0RYU4</accession>
<evidence type="ECO:0000313" key="3">
    <source>
        <dbReference type="EMBL" id="PEJ30337.1"/>
    </source>
</evidence>
<sequence length="109" mass="12610">MLIVYISLALFIGAIIYLVFFALKTYKDTKPAIENVTETVARIQAKTDQIKSETDQLALRQQEITEDVQYKKEAVQYTVDAAKQTPEPFKNIWLTIKGEKWNLRSRRNG</sequence>
<gene>
    <name evidence="3" type="ORF">CN689_21455</name>
    <name evidence="2" type="ORF">DTO10_09710</name>
</gene>
<dbReference type="RefSeq" id="WP_056524615.1">
    <property type="nucleotide sequence ID" value="NZ_CP030926.1"/>
</dbReference>
<organism evidence="3 4">
    <name type="scientific">Peribacillus butanolivorans</name>
    <dbReference type="NCBI Taxonomy" id="421767"/>
    <lineage>
        <taxon>Bacteria</taxon>
        <taxon>Bacillati</taxon>
        <taxon>Bacillota</taxon>
        <taxon>Bacilli</taxon>
        <taxon>Bacillales</taxon>
        <taxon>Bacillaceae</taxon>
        <taxon>Peribacillus</taxon>
    </lineage>
</organism>
<dbReference type="InterPro" id="IPR009293">
    <property type="entry name" value="UPF0478"/>
</dbReference>
<dbReference type="KEGG" id="pbut:DTO10_09710"/>
<keyword evidence="5" id="KW-1185">Reference proteome</keyword>
<keyword evidence="1" id="KW-0472">Membrane</keyword>
<evidence type="ECO:0000256" key="1">
    <source>
        <dbReference type="SAM" id="Phobius"/>
    </source>
</evidence>
<dbReference type="EMBL" id="CP030926">
    <property type="protein sequence ID" value="AXN38661.1"/>
    <property type="molecule type" value="Genomic_DNA"/>
</dbReference>
<dbReference type="PANTHER" id="PTHR40070:SF1">
    <property type="entry name" value="UPF0478 PROTEIN YTXG"/>
    <property type="match status" value="1"/>
</dbReference>
<name>A0AAX0RYU4_9BACI</name>
<evidence type="ECO:0000313" key="4">
    <source>
        <dbReference type="Proteomes" id="UP000220106"/>
    </source>
</evidence>
<feature type="transmembrane region" description="Helical" evidence="1">
    <location>
        <begin position="6"/>
        <end position="23"/>
    </location>
</feature>
<dbReference type="Proteomes" id="UP000220106">
    <property type="component" value="Unassembled WGS sequence"/>
</dbReference>
<dbReference type="PANTHER" id="PTHR40070">
    <property type="entry name" value="UPF0478 PROTEIN YTXG"/>
    <property type="match status" value="1"/>
</dbReference>
<keyword evidence="1" id="KW-0812">Transmembrane</keyword>
<dbReference type="AlphaFoldDB" id="A0AAX0RYU4"/>